<evidence type="ECO:0000256" key="2">
    <source>
        <dbReference type="ARBA" id="ARBA00023043"/>
    </source>
</evidence>
<evidence type="ECO:0000256" key="3">
    <source>
        <dbReference type="PROSITE-ProRule" id="PRU00023"/>
    </source>
</evidence>
<accession>A0A6V1XE12</accession>
<gene>
    <name evidence="5" type="ORF">HAKA00212_LOCUS26639</name>
</gene>
<protein>
    <submittedName>
        <fullName evidence="5">Uncharacterized protein</fullName>
    </submittedName>
</protein>
<dbReference type="PROSITE" id="PS50088">
    <property type="entry name" value="ANK_REPEAT"/>
    <property type="match status" value="3"/>
</dbReference>
<dbReference type="InterPro" id="IPR050889">
    <property type="entry name" value="Dendritic_Spine_Reg/Scaffold"/>
</dbReference>
<feature type="repeat" description="ANK" evidence="3">
    <location>
        <begin position="125"/>
        <end position="149"/>
    </location>
</feature>
<keyword evidence="1" id="KW-0677">Repeat</keyword>
<name>A0A6V1XE12_HETAK</name>
<dbReference type="PANTHER" id="PTHR24166:SF48">
    <property type="entry name" value="PROTEIN VAPYRIN"/>
    <property type="match status" value="1"/>
</dbReference>
<dbReference type="InterPro" id="IPR002110">
    <property type="entry name" value="Ankyrin_rpt"/>
</dbReference>
<dbReference type="PANTHER" id="PTHR24166">
    <property type="entry name" value="ROLLING PEBBLES, ISOFORM B"/>
    <property type="match status" value="1"/>
</dbReference>
<dbReference type="PROSITE" id="PS50297">
    <property type="entry name" value="ANK_REP_REGION"/>
    <property type="match status" value="3"/>
</dbReference>
<dbReference type="SMART" id="SM00248">
    <property type="entry name" value="ANK"/>
    <property type="match status" value="6"/>
</dbReference>
<dbReference type="Gene3D" id="1.25.40.20">
    <property type="entry name" value="Ankyrin repeat-containing domain"/>
    <property type="match status" value="2"/>
</dbReference>
<evidence type="ECO:0000256" key="4">
    <source>
        <dbReference type="SAM" id="MobiDB-lite"/>
    </source>
</evidence>
<feature type="region of interest" description="Disordered" evidence="4">
    <location>
        <begin position="232"/>
        <end position="280"/>
    </location>
</feature>
<evidence type="ECO:0000313" key="5">
    <source>
        <dbReference type="EMBL" id="CAE0654739.1"/>
    </source>
</evidence>
<dbReference type="AlphaFoldDB" id="A0A6V1XE12"/>
<dbReference type="EMBL" id="HBIU01061813">
    <property type="protein sequence ID" value="CAE0654739.1"/>
    <property type="molecule type" value="Transcribed_RNA"/>
</dbReference>
<feature type="repeat" description="ANK" evidence="3">
    <location>
        <begin position="40"/>
        <end position="72"/>
    </location>
</feature>
<keyword evidence="2 3" id="KW-0040">ANK repeat</keyword>
<reference evidence="5" key="1">
    <citation type="submission" date="2021-01" db="EMBL/GenBank/DDBJ databases">
        <authorList>
            <person name="Corre E."/>
            <person name="Pelletier E."/>
            <person name="Niang G."/>
            <person name="Scheremetjew M."/>
            <person name="Finn R."/>
            <person name="Kale V."/>
            <person name="Holt S."/>
            <person name="Cochrane G."/>
            <person name="Meng A."/>
            <person name="Brown T."/>
            <person name="Cohen L."/>
        </authorList>
    </citation>
    <scope>NUCLEOTIDE SEQUENCE</scope>
    <source>
        <strain evidence="5">CCMP3107</strain>
    </source>
</reference>
<sequence>MSESKKKNPLLHRASSQGDIKKVNTLLEKNGGVNQKAGPYDETPLHIAAGQGHHEVVKALLLAEANVKAMDSFERTPIMLAAKNGHEQALQLLLEAFIAGEVQEDFTEERNDDNLTKAFSRVDLTGKTLLHFAAEGGSVQCVEMVLNTGMVDQEATDETGATPLHLASARGHIRVVDLLMDRGARLNARDLKGRTPLYQSVYNYQRGTSAMVINRGTSPKLNSKELIKQISNLTVGGGGGGDETKNVAEEEEDAEFFRDQDPAPVFKSHNNDDNENAPLA</sequence>
<proteinExistence type="predicted"/>
<organism evidence="5">
    <name type="scientific">Heterosigma akashiwo</name>
    <name type="common">Chromophytic alga</name>
    <name type="synonym">Heterosigma carterae</name>
    <dbReference type="NCBI Taxonomy" id="2829"/>
    <lineage>
        <taxon>Eukaryota</taxon>
        <taxon>Sar</taxon>
        <taxon>Stramenopiles</taxon>
        <taxon>Ochrophyta</taxon>
        <taxon>Raphidophyceae</taxon>
        <taxon>Chattonellales</taxon>
        <taxon>Chattonellaceae</taxon>
        <taxon>Heterosigma</taxon>
    </lineage>
</organism>
<feature type="repeat" description="ANK" evidence="3">
    <location>
        <begin position="159"/>
        <end position="191"/>
    </location>
</feature>
<dbReference type="PRINTS" id="PR01415">
    <property type="entry name" value="ANKYRIN"/>
</dbReference>
<dbReference type="Pfam" id="PF12796">
    <property type="entry name" value="Ank_2"/>
    <property type="match status" value="2"/>
</dbReference>
<dbReference type="SUPFAM" id="SSF48403">
    <property type="entry name" value="Ankyrin repeat"/>
    <property type="match status" value="1"/>
</dbReference>
<dbReference type="InterPro" id="IPR036770">
    <property type="entry name" value="Ankyrin_rpt-contain_sf"/>
</dbReference>
<evidence type="ECO:0000256" key="1">
    <source>
        <dbReference type="ARBA" id="ARBA00022737"/>
    </source>
</evidence>